<dbReference type="GO" id="GO:0016301">
    <property type="term" value="F:kinase activity"/>
    <property type="evidence" value="ECO:0007669"/>
    <property type="project" value="UniProtKB-KW"/>
</dbReference>
<dbReference type="InterPro" id="IPR039430">
    <property type="entry name" value="Thymidylate_kin-like_dom"/>
</dbReference>
<evidence type="ECO:0000259" key="1">
    <source>
        <dbReference type="Pfam" id="PF02223"/>
    </source>
</evidence>
<sequence>MSGAPFLALEGPDGAGKTTLAACVADSLAHLGVQHVDRRQVSTHSTYAATLMAPLARMLWHSGDSPDLSDSFWAHLQASWFTAHGEQVVAPALAAGPILVDGWYFKLASHLTGQGWSTAQIDYLFSRVRRPDHTILLDVEPEVLWDRKADQLRPAELGMHGSYTTLGRESFLDYQKRGLDRLRNMAAAGGWHVMKVPADEDLNTTAHRVTALIRRLVLTTTPSASGERL</sequence>
<gene>
    <name evidence="2" type="ORF">ACFPZF_35365</name>
</gene>
<organism evidence="2 3">
    <name type="scientific">Kitasatospora cinereorecta</name>
    <dbReference type="NCBI Taxonomy" id="285560"/>
    <lineage>
        <taxon>Bacteria</taxon>
        <taxon>Bacillati</taxon>
        <taxon>Actinomycetota</taxon>
        <taxon>Actinomycetes</taxon>
        <taxon>Kitasatosporales</taxon>
        <taxon>Streptomycetaceae</taxon>
        <taxon>Kitasatospora</taxon>
    </lineage>
</organism>
<dbReference type="InterPro" id="IPR027417">
    <property type="entry name" value="P-loop_NTPase"/>
</dbReference>
<dbReference type="EMBL" id="JBHSOC010000106">
    <property type="protein sequence ID" value="MFC5646607.1"/>
    <property type="molecule type" value="Genomic_DNA"/>
</dbReference>
<reference evidence="3" key="1">
    <citation type="journal article" date="2019" name="Int. J. Syst. Evol. Microbiol.">
        <title>The Global Catalogue of Microorganisms (GCM) 10K type strain sequencing project: providing services to taxonomists for standard genome sequencing and annotation.</title>
        <authorList>
            <consortium name="The Broad Institute Genomics Platform"/>
            <consortium name="The Broad Institute Genome Sequencing Center for Infectious Disease"/>
            <person name="Wu L."/>
            <person name="Ma J."/>
        </authorList>
    </citation>
    <scope>NUCLEOTIDE SEQUENCE [LARGE SCALE GENOMIC DNA]</scope>
    <source>
        <strain evidence="3">CGMCC 4.1622</strain>
    </source>
</reference>
<keyword evidence="3" id="KW-1185">Reference proteome</keyword>
<dbReference type="SUPFAM" id="SSF52540">
    <property type="entry name" value="P-loop containing nucleoside triphosphate hydrolases"/>
    <property type="match status" value="1"/>
</dbReference>
<accession>A0ABW0VNW6</accession>
<protein>
    <submittedName>
        <fullName evidence="2">dTMP kinase</fullName>
    </submittedName>
</protein>
<dbReference type="Gene3D" id="3.40.50.300">
    <property type="entry name" value="P-loop containing nucleotide triphosphate hydrolases"/>
    <property type="match status" value="1"/>
</dbReference>
<evidence type="ECO:0000313" key="3">
    <source>
        <dbReference type="Proteomes" id="UP001596066"/>
    </source>
</evidence>
<dbReference type="Proteomes" id="UP001596066">
    <property type="component" value="Unassembled WGS sequence"/>
</dbReference>
<name>A0ABW0VNW6_9ACTN</name>
<proteinExistence type="predicted"/>
<keyword evidence="2" id="KW-0808">Transferase</keyword>
<feature type="domain" description="Thymidylate kinase-like" evidence="1">
    <location>
        <begin position="9"/>
        <end position="151"/>
    </location>
</feature>
<dbReference type="Pfam" id="PF02223">
    <property type="entry name" value="Thymidylate_kin"/>
    <property type="match status" value="1"/>
</dbReference>
<dbReference type="RefSeq" id="WP_346148835.1">
    <property type="nucleotide sequence ID" value="NZ_BAAAUA010000057.1"/>
</dbReference>
<comment type="caution">
    <text evidence="2">The sequence shown here is derived from an EMBL/GenBank/DDBJ whole genome shotgun (WGS) entry which is preliminary data.</text>
</comment>
<evidence type="ECO:0000313" key="2">
    <source>
        <dbReference type="EMBL" id="MFC5646607.1"/>
    </source>
</evidence>
<keyword evidence="2" id="KW-0418">Kinase</keyword>